<organism evidence="3 4">
    <name type="scientific">Gaoshiqia sediminis</name>
    <dbReference type="NCBI Taxonomy" id="2986998"/>
    <lineage>
        <taxon>Bacteria</taxon>
        <taxon>Pseudomonadati</taxon>
        <taxon>Bacteroidota</taxon>
        <taxon>Bacteroidia</taxon>
        <taxon>Marinilabiliales</taxon>
        <taxon>Prolixibacteraceae</taxon>
        <taxon>Gaoshiqia</taxon>
    </lineage>
</organism>
<feature type="region of interest" description="Disordered" evidence="1">
    <location>
        <begin position="50"/>
        <end position="74"/>
    </location>
</feature>
<protein>
    <submittedName>
        <fullName evidence="3">Uncharacterized protein</fullName>
    </submittedName>
</protein>
<keyword evidence="4" id="KW-1185">Reference proteome</keyword>
<evidence type="ECO:0000313" key="3">
    <source>
        <dbReference type="EMBL" id="MCW0482638.1"/>
    </source>
</evidence>
<gene>
    <name evidence="3" type="ORF">N2K84_07865</name>
</gene>
<reference evidence="3" key="1">
    <citation type="submission" date="2022-10" db="EMBL/GenBank/DDBJ databases">
        <title>Gaoshiqiia sediminis gen. nov., sp. nov., isolated from coastal sediment.</title>
        <authorList>
            <person name="Yu W.X."/>
            <person name="Mu D.S."/>
            <person name="Du J.Z."/>
            <person name="Liang Y.Q."/>
        </authorList>
    </citation>
    <scope>NUCLEOTIDE SEQUENCE</scope>
    <source>
        <strain evidence="3">A06</strain>
    </source>
</reference>
<comment type="caution">
    <text evidence="3">The sequence shown here is derived from an EMBL/GenBank/DDBJ whole genome shotgun (WGS) entry which is preliminary data.</text>
</comment>
<dbReference type="RefSeq" id="WP_282591243.1">
    <property type="nucleotide sequence ID" value="NZ_JAPAAF010000008.1"/>
</dbReference>
<proteinExistence type="predicted"/>
<evidence type="ECO:0000256" key="1">
    <source>
        <dbReference type="SAM" id="MobiDB-lite"/>
    </source>
</evidence>
<dbReference type="EMBL" id="JAPAAF010000008">
    <property type="protein sequence ID" value="MCW0482638.1"/>
    <property type="molecule type" value="Genomic_DNA"/>
</dbReference>
<sequence length="98" mass="11880">MIGKFFHTPKSHRFNIPYRYYDPEKEEMENREDRIKRELGIHEKKEWNPNRRPNIRGQFRRAMGGSSKTAEEARKRSNTRLIFLIIILSLAVYLILKF</sequence>
<accession>A0AA41Y830</accession>
<keyword evidence="2" id="KW-1133">Transmembrane helix</keyword>
<evidence type="ECO:0000256" key="2">
    <source>
        <dbReference type="SAM" id="Phobius"/>
    </source>
</evidence>
<dbReference type="AlphaFoldDB" id="A0AA41Y830"/>
<feature type="transmembrane region" description="Helical" evidence="2">
    <location>
        <begin position="78"/>
        <end position="96"/>
    </location>
</feature>
<name>A0AA41Y830_9BACT</name>
<dbReference type="Proteomes" id="UP001163821">
    <property type="component" value="Unassembled WGS sequence"/>
</dbReference>
<keyword evidence="2" id="KW-0812">Transmembrane</keyword>
<evidence type="ECO:0000313" key="4">
    <source>
        <dbReference type="Proteomes" id="UP001163821"/>
    </source>
</evidence>
<keyword evidence="2" id="KW-0472">Membrane</keyword>